<dbReference type="Proteomes" id="UP001238163">
    <property type="component" value="Unassembled WGS sequence"/>
</dbReference>
<dbReference type="InterPro" id="IPR029058">
    <property type="entry name" value="AB_hydrolase_fold"/>
</dbReference>
<keyword evidence="4" id="KW-1185">Reference proteome</keyword>
<dbReference type="SUPFAM" id="SSF53474">
    <property type="entry name" value="alpha/beta-Hydrolases"/>
    <property type="match status" value="1"/>
</dbReference>
<dbReference type="Pfam" id="PF20434">
    <property type="entry name" value="BD-FAE"/>
    <property type="match status" value="1"/>
</dbReference>
<protein>
    <submittedName>
        <fullName evidence="3">Acetyl esterase/lipase</fullName>
    </submittedName>
</protein>
<dbReference type="PANTHER" id="PTHR48081">
    <property type="entry name" value="AB HYDROLASE SUPERFAMILY PROTEIN C4A8.06C"/>
    <property type="match status" value="1"/>
</dbReference>
<gene>
    <name evidence="3" type="ORF">J3R75_001319</name>
</gene>
<organism evidence="3 4">
    <name type="scientific">Oligosphaera ethanolica</name>
    <dbReference type="NCBI Taxonomy" id="760260"/>
    <lineage>
        <taxon>Bacteria</taxon>
        <taxon>Pseudomonadati</taxon>
        <taxon>Lentisphaerota</taxon>
        <taxon>Oligosphaeria</taxon>
        <taxon>Oligosphaerales</taxon>
        <taxon>Oligosphaeraceae</taxon>
        <taxon>Oligosphaera</taxon>
    </lineage>
</organism>
<name>A0AAE4APC3_9BACT</name>
<comment type="caution">
    <text evidence="3">The sequence shown here is derived from an EMBL/GenBank/DDBJ whole genome shotgun (WGS) entry which is preliminary data.</text>
</comment>
<dbReference type="InterPro" id="IPR050300">
    <property type="entry name" value="GDXG_lipolytic_enzyme"/>
</dbReference>
<reference evidence="3" key="1">
    <citation type="submission" date="2023-07" db="EMBL/GenBank/DDBJ databases">
        <title>Genomic Encyclopedia of Type Strains, Phase IV (KMG-IV): sequencing the most valuable type-strain genomes for metagenomic binning, comparative biology and taxonomic classification.</title>
        <authorList>
            <person name="Goeker M."/>
        </authorList>
    </citation>
    <scope>NUCLEOTIDE SEQUENCE</scope>
    <source>
        <strain evidence="3">DSM 24202</strain>
    </source>
</reference>
<dbReference type="PANTHER" id="PTHR48081:SF6">
    <property type="entry name" value="PEPTIDASE S9 PROLYL OLIGOPEPTIDASE CATALYTIC DOMAIN-CONTAINING PROTEIN"/>
    <property type="match status" value="1"/>
</dbReference>
<feature type="domain" description="BD-FAE-like" evidence="2">
    <location>
        <begin position="29"/>
        <end position="225"/>
    </location>
</feature>
<dbReference type="AlphaFoldDB" id="A0AAE4APC3"/>
<dbReference type="EMBL" id="JAUSVL010000001">
    <property type="protein sequence ID" value="MDQ0289212.1"/>
    <property type="molecule type" value="Genomic_DNA"/>
</dbReference>
<evidence type="ECO:0000313" key="4">
    <source>
        <dbReference type="Proteomes" id="UP001238163"/>
    </source>
</evidence>
<sequence length="271" mass="29287">MTKTINALLWPDGAPGALGDAVEDKPDLTLYLPDGPGPFACVVICPGGGYVRKARHEGEPIAHMLNRYGIAGAVVQYRVAPYRFPVPVMDAQRAVRLLRARRAEWGIDAEHVGILGFSAGGHCAGMVATLGEPGAPAAADPVDRESSRPDALVACYAALTFRDRKLERCLRNLAEDTQGNLAADAFDFYSVETHVSPQTPPVFMWMTVDDPVVPVENSLVMAAALREHRVPFALHLFPHGRHGLGLGTGEDLPLVEQWSDLCGNWLKTLGF</sequence>
<evidence type="ECO:0000259" key="2">
    <source>
        <dbReference type="Pfam" id="PF20434"/>
    </source>
</evidence>
<proteinExistence type="predicted"/>
<accession>A0AAE4APC3</accession>
<dbReference type="GO" id="GO:0016787">
    <property type="term" value="F:hydrolase activity"/>
    <property type="evidence" value="ECO:0007669"/>
    <property type="project" value="UniProtKB-KW"/>
</dbReference>
<dbReference type="RefSeq" id="WP_307260573.1">
    <property type="nucleotide sequence ID" value="NZ_JAUSVL010000001.1"/>
</dbReference>
<dbReference type="Gene3D" id="3.40.50.1820">
    <property type="entry name" value="alpha/beta hydrolase"/>
    <property type="match status" value="1"/>
</dbReference>
<evidence type="ECO:0000256" key="1">
    <source>
        <dbReference type="ARBA" id="ARBA00022801"/>
    </source>
</evidence>
<keyword evidence="1" id="KW-0378">Hydrolase</keyword>
<dbReference type="InterPro" id="IPR049492">
    <property type="entry name" value="BD-FAE-like_dom"/>
</dbReference>
<evidence type="ECO:0000313" key="3">
    <source>
        <dbReference type="EMBL" id="MDQ0289212.1"/>
    </source>
</evidence>